<gene>
    <name evidence="4" type="ORF">V6N11_005510</name>
</gene>
<dbReference type="EMBL" id="JBBPBN010000021">
    <property type="protein sequence ID" value="KAK9014348.1"/>
    <property type="molecule type" value="Genomic_DNA"/>
</dbReference>
<keyword evidence="1 2" id="KW-0175">Coiled coil</keyword>
<organism evidence="4 5">
    <name type="scientific">Hibiscus sabdariffa</name>
    <name type="common">roselle</name>
    <dbReference type="NCBI Taxonomy" id="183260"/>
    <lineage>
        <taxon>Eukaryota</taxon>
        <taxon>Viridiplantae</taxon>
        <taxon>Streptophyta</taxon>
        <taxon>Embryophyta</taxon>
        <taxon>Tracheophyta</taxon>
        <taxon>Spermatophyta</taxon>
        <taxon>Magnoliopsida</taxon>
        <taxon>eudicotyledons</taxon>
        <taxon>Gunneridae</taxon>
        <taxon>Pentapetalae</taxon>
        <taxon>rosids</taxon>
        <taxon>malvids</taxon>
        <taxon>Malvales</taxon>
        <taxon>Malvaceae</taxon>
        <taxon>Malvoideae</taxon>
        <taxon>Hibiscus</taxon>
    </lineage>
</organism>
<reference evidence="4 5" key="1">
    <citation type="journal article" date="2024" name="G3 (Bethesda)">
        <title>Genome assembly of Hibiscus sabdariffa L. provides insights into metabolisms of medicinal natural products.</title>
        <authorList>
            <person name="Kim T."/>
        </authorList>
    </citation>
    <scope>NUCLEOTIDE SEQUENCE [LARGE SCALE GENOMIC DNA]</scope>
    <source>
        <strain evidence="4">TK-2024</strain>
        <tissue evidence="4">Old leaves</tissue>
    </source>
</reference>
<evidence type="ECO:0000256" key="1">
    <source>
        <dbReference type="ARBA" id="ARBA00023054"/>
    </source>
</evidence>
<dbReference type="PANTHER" id="PTHR31342">
    <property type="entry name" value="PROTEIN CHUP1, CHLOROPLASTIC"/>
    <property type="match status" value="1"/>
</dbReference>
<protein>
    <submittedName>
        <fullName evidence="4">Uncharacterized protein</fullName>
    </submittedName>
</protein>
<evidence type="ECO:0000256" key="2">
    <source>
        <dbReference type="SAM" id="Coils"/>
    </source>
</evidence>
<evidence type="ECO:0000256" key="3">
    <source>
        <dbReference type="SAM" id="MobiDB-lite"/>
    </source>
</evidence>
<name>A0ABR2RNG1_9ROSI</name>
<feature type="compositionally biased region" description="Gly residues" evidence="3">
    <location>
        <begin position="72"/>
        <end position="85"/>
    </location>
</feature>
<dbReference type="PANTHER" id="PTHR31342:SF16">
    <property type="entry name" value="TALIN_MIDDLE DOMAIN-CONTAINING PROTEIN"/>
    <property type="match status" value="1"/>
</dbReference>
<dbReference type="InterPro" id="IPR040265">
    <property type="entry name" value="CHUP1/IPGA1-like"/>
</dbReference>
<evidence type="ECO:0000313" key="4">
    <source>
        <dbReference type="EMBL" id="KAK9014348.1"/>
    </source>
</evidence>
<feature type="compositionally biased region" description="Basic residues" evidence="3">
    <location>
        <begin position="33"/>
        <end position="45"/>
    </location>
</feature>
<dbReference type="Proteomes" id="UP001396334">
    <property type="component" value="Unassembled WGS sequence"/>
</dbReference>
<comment type="caution">
    <text evidence="4">The sequence shown here is derived from an EMBL/GenBank/DDBJ whole genome shotgun (WGS) entry which is preliminary data.</text>
</comment>
<evidence type="ECO:0000313" key="5">
    <source>
        <dbReference type="Proteomes" id="UP001396334"/>
    </source>
</evidence>
<feature type="region of interest" description="Disordered" evidence="3">
    <location>
        <begin position="1"/>
        <end position="87"/>
    </location>
</feature>
<feature type="coiled-coil region" evidence="2">
    <location>
        <begin position="206"/>
        <end position="233"/>
    </location>
</feature>
<sequence>MVSKESGPIPPPPPEMSPANGAAPPPPAPGALRFKKANTKLKRSSHMGNLYRNLKGKVEGIPKRSSSASNGRKGGGAAASGGNGKQGMADALAEMTKRSTYFIQIEEDAKKYEESIKELKTSIGTFKTSDMSELIKFHKYVESILENLTDESQVLAKFEGFPGKKLEALRTAAALYLKLESMVTELQNMKIEPPLTQLPEKVERCFDKIKKEIDSLERTKDEEAKKLKGHNIEFDFQIIVRIKEAMVDVSSNCMELVLKERRESKLAANEVLKSKGEAPKKVCTKMMWRAFQFAFRVYSFAGGHDDRAERLTRELAHEIEFDPEHN</sequence>
<keyword evidence="5" id="KW-1185">Reference proteome</keyword>
<proteinExistence type="predicted"/>
<accession>A0ABR2RNG1</accession>